<proteinExistence type="predicted"/>
<sequence>MNLDGGADEIFPLLCPVREYEWIQPWQCEMVYTDSGRAELDCVFKTNFPDDGPEDTWVVSRYEPPKLLEFVRINAIRSIRYCINVIQQDDGSTQATWKQVITALNTDGDTFVNHLTDDAYDGEMTILQKMINHFLKTGEMLKIMK</sequence>
<dbReference type="RefSeq" id="WP_246904250.1">
    <property type="nucleotide sequence ID" value="NZ_JALJRB010000005.1"/>
</dbReference>
<accession>A0AA41R1G8</accession>
<evidence type="ECO:0000313" key="2">
    <source>
        <dbReference type="Proteomes" id="UP001165427"/>
    </source>
</evidence>
<name>A0AA41R1G8_9BACT</name>
<organism evidence="1 2">
    <name type="scientific">Desulfatitalea alkaliphila</name>
    <dbReference type="NCBI Taxonomy" id="2929485"/>
    <lineage>
        <taxon>Bacteria</taxon>
        <taxon>Pseudomonadati</taxon>
        <taxon>Thermodesulfobacteriota</taxon>
        <taxon>Desulfobacteria</taxon>
        <taxon>Desulfobacterales</taxon>
        <taxon>Desulfosarcinaceae</taxon>
        <taxon>Desulfatitalea</taxon>
    </lineage>
</organism>
<dbReference type="Proteomes" id="UP001165427">
    <property type="component" value="Unassembled WGS sequence"/>
</dbReference>
<dbReference type="SUPFAM" id="SSF55961">
    <property type="entry name" value="Bet v1-like"/>
    <property type="match status" value="1"/>
</dbReference>
<dbReference type="AlphaFoldDB" id="A0AA41R1G8"/>
<evidence type="ECO:0000313" key="1">
    <source>
        <dbReference type="EMBL" id="MCJ8500289.1"/>
    </source>
</evidence>
<comment type="caution">
    <text evidence="1">The sequence shown here is derived from an EMBL/GenBank/DDBJ whole genome shotgun (WGS) entry which is preliminary data.</text>
</comment>
<protein>
    <submittedName>
        <fullName evidence="1">Uncharacterized protein</fullName>
    </submittedName>
</protein>
<reference evidence="1" key="1">
    <citation type="submission" date="2022-04" db="EMBL/GenBank/DDBJ databases">
        <title>Desulfatitalea alkaliphila sp. nov., a novel anaerobic sulfate-reducing bacterium isolated from terrestrial mud volcano, Taman Peninsula, Russia.</title>
        <authorList>
            <person name="Khomyakova M.A."/>
            <person name="Merkel A.Y."/>
            <person name="Slobodkin A.I."/>
        </authorList>
    </citation>
    <scope>NUCLEOTIDE SEQUENCE</scope>
    <source>
        <strain evidence="1">M08but</strain>
    </source>
</reference>
<keyword evidence="2" id="KW-1185">Reference proteome</keyword>
<gene>
    <name evidence="1" type="ORF">MRX98_06855</name>
</gene>
<dbReference type="EMBL" id="JALJRB010000005">
    <property type="protein sequence ID" value="MCJ8500289.1"/>
    <property type="molecule type" value="Genomic_DNA"/>
</dbReference>